<dbReference type="PANTHER" id="PTHR48098">
    <property type="entry name" value="ENTEROCHELIN ESTERASE-RELATED"/>
    <property type="match status" value="1"/>
</dbReference>
<dbReference type="RefSeq" id="WP_084247614.1">
    <property type="nucleotide sequence ID" value="NZ_CP136137.1"/>
</dbReference>
<dbReference type="InterPro" id="IPR000801">
    <property type="entry name" value="Esterase-like"/>
</dbReference>
<gene>
    <name evidence="2" type="ORF">RVF87_06035</name>
</gene>
<evidence type="ECO:0000313" key="2">
    <source>
        <dbReference type="EMBL" id="WYY08621.1"/>
    </source>
</evidence>
<keyword evidence="3" id="KW-1185">Reference proteome</keyword>
<protein>
    <submittedName>
        <fullName evidence="2">Alpha/beta hydrolase family protein</fullName>
    </submittedName>
</protein>
<proteinExistence type="predicted"/>
<sequence length="331" mass="35038">MWSERMARRLVWMGSAMAAAGLLVSTVQAPAEAAPRGAHVVAEKVRSIHRVDLMIKSPAMADPVPVTVLSPGGTAPRPTVYLLDGADGGATVSDWITKGGAERFFAGRNVNVVLPAGGAGSFYTNWVARDQKLGKPQWETFLTDDLPTLIDSRFHGSGNNAVMGLSMGGQSAFALATRNPKLYRGVASMSGCPDITGDANVAYVRATVAKSGADPNKMWGAPGSANWRAHDPASNLNALRGKALFLASGTGAVGPQDLTQKRDPKDGPEDVQIAAGSGLEMGAYRCSVEFAARLQSKNIPFTSGFRLIGTHSWTYWKQDLPRAWDAISPSL</sequence>
<name>A0ABZ2U6X5_9ACTN</name>
<keyword evidence="1" id="KW-0732">Signal</keyword>
<dbReference type="Pfam" id="PF00756">
    <property type="entry name" value="Esterase"/>
    <property type="match status" value="1"/>
</dbReference>
<dbReference type="SUPFAM" id="SSF53474">
    <property type="entry name" value="alpha/beta-Hydrolases"/>
    <property type="match status" value="1"/>
</dbReference>
<dbReference type="PANTHER" id="PTHR48098:SF1">
    <property type="entry name" value="DIACYLGLYCEROL ACYLTRANSFERASE_MYCOLYLTRANSFERASE AG85A"/>
    <property type="match status" value="1"/>
</dbReference>
<dbReference type="Proteomes" id="UP001479933">
    <property type="component" value="Chromosome"/>
</dbReference>
<dbReference type="Gene3D" id="3.40.50.1820">
    <property type="entry name" value="alpha/beta hydrolase"/>
    <property type="match status" value="1"/>
</dbReference>
<dbReference type="InterPro" id="IPR029058">
    <property type="entry name" value="AB_hydrolase_fold"/>
</dbReference>
<dbReference type="EMBL" id="CP136137">
    <property type="protein sequence ID" value="WYY08621.1"/>
    <property type="molecule type" value="Genomic_DNA"/>
</dbReference>
<evidence type="ECO:0000313" key="3">
    <source>
        <dbReference type="Proteomes" id="UP001479933"/>
    </source>
</evidence>
<accession>A0ABZ2U6X5</accession>
<keyword evidence="2" id="KW-0378">Hydrolase</keyword>
<dbReference type="GO" id="GO:0016787">
    <property type="term" value="F:hydrolase activity"/>
    <property type="evidence" value="ECO:0007669"/>
    <property type="project" value="UniProtKB-KW"/>
</dbReference>
<feature type="chain" id="PRO_5046449674" evidence="1">
    <location>
        <begin position="34"/>
        <end position="331"/>
    </location>
</feature>
<organism evidence="2 3">
    <name type="scientific">Gordonia hydrophobica</name>
    <dbReference type="NCBI Taxonomy" id="40516"/>
    <lineage>
        <taxon>Bacteria</taxon>
        <taxon>Bacillati</taxon>
        <taxon>Actinomycetota</taxon>
        <taxon>Actinomycetes</taxon>
        <taxon>Mycobacteriales</taxon>
        <taxon>Gordoniaceae</taxon>
        <taxon>Gordonia</taxon>
    </lineage>
</organism>
<evidence type="ECO:0000256" key="1">
    <source>
        <dbReference type="SAM" id="SignalP"/>
    </source>
</evidence>
<reference evidence="2 3" key="1">
    <citation type="journal article" date="2023" name="Virus Evol.">
        <title>Computational host range prediction-The good, the bad, and the ugly.</title>
        <authorList>
            <person name="Howell A.A."/>
            <person name="Versoza C.J."/>
            <person name="Pfeifer S.P."/>
        </authorList>
    </citation>
    <scope>NUCLEOTIDE SEQUENCE [LARGE SCALE GENOMIC DNA]</scope>
    <source>
        <strain evidence="2 3">1610/1b</strain>
    </source>
</reference>
<dbReference type="InterPro" id="IPR050583">
    <property type="entry name" value="Mycobacterial_A85_antigen"/>
</dbReference>
<feature type="signal peptide" evidence="1">
    <location>
        <begin position="1"/>
        <end position="33"/>
    </location>
</feature>